<dbReference type="EMBL" id="HG793128">
    <property type="protein sequence ID" value="CDK27288.1"/>
    <property type="molecule type" value="Genomic_DNA"/>
</dbReference>
<sequence length="917" mass="102645">MSVSLKFRRNQDKSTTLSDEFWSEFLGVLKDRKRPSAALEKQLRSQISSFDRTKRNADEVTVALTSPFSDGSVSKAFKFVRFFDLAIASKLMSASAFYRQLPPLATSWEIPLVGMDNWNKVLCYLDSLLFALFARMESFDHLVVPRALDERMTPALAHQVAELRTLLRFVVNLLRAGEQVTTDVMQMLCLQLSRLGCDFCVSGKQQDSLVMFESLMECLGLPLLTLKIDIIHRGKFNLNDDLRFINERCLLISVPESSKEPESADDPVSLEECLNSYFNNSITVKRHIDRRRTIDSVRRPDLSEYAEQAEPEEKEMAHYEGLVVERIASHDTLNGVFSNDSTIRSEVSAESSAQSRLKTQRPENGSISKVSDILERSRTRSSTIVSVLNSASHGQPALSRRESSFSHEVNLPAWMFLQLLPYYPNPDVELKPNNEEASYGGTDEDVDPLTSPSPIPSRSRPVVPICLKRYVWSTGGHKIKRKVVIPPFIKHPYFISEDNSQDGVVNFKRDDSLNAPCGSFMLVLESCVCHRGSSVNSGHYVALSRKHPFHRDQLRQPQDDEPWLLFNDMEKGREKVKELSFKDAMDSEFPYLLFYRIVDLDLSDADLSDDRPTIKVSAPNGSKERFWTESDDSGRTPRKGSYFSEISITSVSTAAASAPASAELPSVEDRLNSHRRHLHPHFLSGSLSRSVSRTRKREEERIEKKADPLFGDKAYVDPSDMYYFYTLDNGELAKSADDLRPLQLTQSRSSKPPVSSSGSTEETSFTEKVNQELVRLVEAEKTGSTVVPTLTGDDVNEPESAASETSTTETSATENKPTDNKPTPDPTPFSPPQTKSAPLPFPQPHLHHLTQPKRPGTMSIPILSPATSASPSDTQAASIASYKTIGALPSAARQSKNRLVTKSSKKHRRKHGDCIIA</sequence>
<feature type="region of interest" description="Disordered" evidence="1">
    <location>
        <begin position="744"/>
        <end position="768"/>
    </location>
</feature>
<dbReference type="AlphaFoldDB" id="W6MM67"/>
<dbReference type="GO" id="GO:0016579">
    <property type="term" value="P:protein deubiquitination"/>
    <property type="evidence" value="ECO:0007669"/>
    <property type="project" value="InterPro"/>
</dbReference>
<feature type="domain" description="USP" evidence="2">
    <location>
        <begin position="113"/>
        <end position="598"/>
    </location>
</feature>
<feature type="compositionally biased region" description="Basic and acidic residues" evidence="1">
    <location>
        <begin position="622"/>
        <end position="635"/>
    </location>
</feature>
<evidence type="ECO:0000313" key="3">
    <source>
        <dbReference type="EMBL" id="CDK27288.1"/>
    </source>
</evidence>
<evidence type="ECO:0000256" key="1">
    <source>
        <dbReference type="SAM" id="MobiDB-lite"/>
    </source>
</evidence>
<accession>W6MM67</accession>
<feature type="region of interest" description="Disordered" evidence="1">
    <location>
        <begin position="431"/>
        <end position="457"/>
    </location>
</feature>
<name>W6MM67_9ASCO</name>
<dbReference type="GeneID" id="34520672"/>
<dbReference type="Pfam" id="PF00443">
    <property type="entry name" value="UCH"/>
    <property type="match status" value="1"/>
</dbReference>
<protein>
    <recommendedName>
        <fullName evidence="2">USP domain-containing protein</fullName>
    </recommendedName>
</protein>
<dbReference type="InterPro" id="IPR001394">
    <property type="entry name" value="Peptidase_C19_UCH"/>
</dbReference>
<evidence type="ECO:0000259" key="2">
    <source>
        <dbReference type="PROSITE" id="PS50235"/>
    </source>
</evidence>
<dbReference type="SUPFAM" id="SSF54001">
    <property type="entry name" value="Cysteine proteinases"/>
    <property type="match status" value="1"/>
</dbReference>
<feature type="compositionally biased region" description="Polar residues" evidence="1">
    <location>
        <begin position="865"/>
        <end position="878"/>
    </location>
</feature>
<dbReference type="Proteomes" id="UP000019384">
    <property type="component" value="Unassembled WGS sequence"/>
</dbReference>
<dbReference type="PROSITE" id="PS50235">
    <property type="entry name" value="USP_3"/>
    <property type="match status" value="1"/>
</dbReference>
<feature type="compositionally biased region" description="Low complexity" evidence="1">
    <location>
        <begin position="747"/>
        <end position="767"/>
    </location>
</feature>
<feature type="compositionally biased region" description="Low complexity" evidence="1">
    <location>
        <begin position="799"/>
        <end position="815"/>
    </location>
</feature>
<feature type="region of interest" description="Disordered" evidence="1">
    <location>
        <begin position="784"/>
        <end position="917"/>
    </location>
</feature>
<dbReference type="Gene3D" id="3.90.70.10">
    <property type="entry name" value="Cysteine proteinases"/>
    <property type="match status" value="2"/>
</dbReference>
<dbReference type="InterPro" id="IPR038765">
    <property type="entry name" value="Papain-like_cys_pep_sf"/>
</dbReference>
<dbReference type="InterPro" id="IPR028889">
    <property type="entry name" value="USP"/>
</dbReference>
<reference evidence="3" key="1">
    <citation type="submission" date="2013-12" db="EMBL/GenBank/DDBJ databases">
        <authorList>
            <person name="Genoscope - CEA"/>
        </authorList>
    </citation>
    <scope>NUCLEOTIDE SEQUENCE</scope>
    <source>
        <strain evidence="3">CBS 1993</strain>
    </source>
</reference>
<feature type="region of interest" description="Disordered" evidence="1">
    <location>
        <begin position="347"/>
        <end position="373"/>
    </location>
</feature>
<dbReference type="RefSeq" id="XP_022459284.1">
    <property type="nucleotide sequence ID" value="XM_022601664.1"/>
</dbReference>
<feature type="compositionally biased region" description="Polar residues" evidence="1">
    <location>
        <begin position="347"/>
        <end position="369"/>
    </location>
</feature>
<feature type="region of interest" description="Disordered" evidence="1">
    <location>
        <begin position="609"/>
        <end position="639"/>
    </location>
</feature>
<organism evidence="3 4">
    <name type="scientific">Kuraishia capsulata CBS 1993</name>
    <dbReference type="NCBI Taxonomy" id="1382522"/>
    <lineage>
        <taxon>Eukaryota</taxon>
        <taxon>Fungi</taxon>
        <taxon>Dikarya</taxon>
        <taxon>Ascomycota</taxon>
        <taxon>Saccharomycotina</taxon>
        <taxon>Pichiomycetes</taxon>
        <taxon>Pichiales</taxon>
        <taxon>Pichiaceae</taxon>
        <taxon>Kuraishia</taxon>
    </lineage>
</organism>
<evidence type="ECO:0000313" key="4">
    <source>
        <dbReference type="Proteomes" id="UP000019384"/>
    </source>
</evidence>
<reference evidence="3" key="2">
    <citation type="submission" date="2014-02" db="EMBL/GenBank/DDBJ databases">
        <title>Complete DNA sequence of /Kuraishia capsulata/ illustrates novel genomic features among budding yeasts (/Saccharomycotina/).</title>
        <authorList>
            <person name="Morales L."/>
            <person name="Noel B."/>
            <person name="Porcel B."/>
            <person name="Marcet-Houben M."/>
            <person name="Hullo M-F."/>
            <person name="Sacerdot C."/>
            <person name="Tekaia F."/>
            <person name="Leh-Louis V."/>
            <person name="Despons L."/>
            <person name="Khanna V."/>
            <person name="Aury J-M."/>
            <person name="Barbe V."/>
            <person name="Couloux A."/>
            <person name="Labadie K."/>
            <person name="Pelletier E."/>
            <person name="Souciet J-L."/>
            <person name="Boekhout T."/>
            <person name="Gabaldon T."/>
            <person name="Wincker P."/>
            <person name="Dujon B."/>
        </authorList>
    </citation>
    <scope>NUCLEOTIDE SEQUENCE</scope>
    <source>
        <strain evidence="3">CBS 1993</strain>
    </source>
</reference>
<feature type="compositionally biased region" description="Polar residues" evidence="1">
    <location>
        <begin position="892"/>
        <end position="902"/>
    </location>
</feature>
<keyword evidence="4" id="KW-1185">Reference proteome</keyword>
<dbReference type="HOGENOM" id="CLU_007281_0_0_1"/>
<gene>
    <name evidence="3" type="ORF">KUCA_T00003266001</name>
</gene>
<proteinExistence type="predicted"/>
<dbReference type="OrthoDB" id="6287070at2759"/>
<dbReference type="GO" id="GO:0004843">
    <property type="term" value="F:cysteine-type deubiquitinase activity"/>
    <property type="evidence" value="ECO:0007669"/>
    <property type="project" value="InterPro"/>
</dbReference>
<dbReference type="STRING" id="1382522.W6MM67"/>